<evidence type="ECO:0000256" key="9">
    <source>
        <dbReference type="RuleBase" id="RU365093"/>
    </source>
</evidence>
<evidence type="ECO:0000313" key="15">
    <source>
        <dbReference type="Proteomes" id="UP001269375"/>
    </source>
</evidence>
<reference evidence="14 15" key="1">
    <citation type="submission" date="2023-04" db="EMBL/GenBank/DDBJ databases">
        <title>A long-awaited taxogenomic arrangement of the family Halomonadaceae.</title>
        <authorList>
            <person name="De La Haba R."/>
            <person name="Chuvochina M."/>
            <person name="Wittouck S."/>
            <person name="Arahal D.R."/>
            <person name="Sanchez-Porro C."/>
            <person name="Hugenholtz P."/>
            <person name="Ventosa A."/>
        </authorList>
    </citation>
    <scope>NUCLEOTIDE SEQUENCE [LARGE SCALE GENOMIC DNA]</scope>
    <source>
        <strain evidence="14 15">DSM 22428</strain>
    </source>
</reference>
<evidence type="ECO:0000256" key="4">
    <source>
        <dbReference type="ARBA" id="ARBA00022475"/>
    </source>
</evidence>
<feature type="coiled-coil region" evidence="10">
    <location>
        <begin position="165"/>
        <end position="192"/>
    </location>
</feature>
<dbReference type="PANTHER" id="PTHR30386:SF17">
    <property type="entry name" value="ALKALINE PROTEASE SECRETION PROTEIN APRE"/>
    <property type="match status" value="1"/>
</dbReference>
<evidence type="ECO:0000256" key="3">
    <source>
        <dbReference type="ARBA" id="ARBA00022448"/>
    </source>
</evidence>
<evidence type="ECO:0000256" key="1">
    <source>
        <dbReference type="ARBA" id="ARBA00004377"/>
    </source>
</evidence>
<feature type="region of interest" description="Disordered" evidence="11">
    <location>
        <begin position="1"/>
        <end position="20"/>
    </location>
</feature>
<proteinExistence type="inferred from homology"/>
<comment type="caution">
    <text evidence="14">The sequence shown here is derived from an EMBL/GenBank/DDBJ whole genome shotgun (WGS) entry which is preliminary data.</text>
</comment>
<accession>A0ABU1GVM8</accession>
<dbReference type="InterPro" id="IPR058781">
    <property type="entry name" value="HH_AprE-like"/>
</dbReference>
<dbReference type="EMBL" id="JARWAO010000002">
    <property type="protein sequence ID" value="MDR5895497.1"/>
    <property type="molecule type" value="Genomic_DNA"/>
</dbReference>
<keyword evidence="7 9" id="KW-1133">Transmembrane helix</keyword>
<evidence type="ECO:0000256" key="2">
    <source>
        <dbReference type="ARBA" id="ARBA00009477"/>
    </source>
</evidence>
<comment type="similarity">
    <text evidence="2 9">Belongs to the membrane fusion protein (MFP) (TC 8.A.1) family.</text>
</comment>
<keyword evidence="10" id="KW-0175">Coiled coil</keyword>
<dbReference type="NCBIfam" id="TIGR01843">
    <property type="entry name" value="type_I_hlyD"/>
    <property type="match status" value="1"/>
</dbReference>
<dbReference type="InterPro" id="IPR058982">
    <property type="entry name" value="Beta-barrel_AprE"/>
</dbReference>
<evidence type="ECO:0000256" key="6">
    <source>
        <dbReference type="ARBA" id="ARBA00022692"/>
    </source>
</evidence>
<keyword evidence="4 9" id="KW-1003">Cell membrane</keyword>
<keyword evidence="6 9" id="KW-0812">Transmembrane</keyword>
<gene>
    <name evidence="14" type="ORF">QC825_05360</name>
</gene>
<feature type="domain" description="AprE-like long alpha-helical hairpin" evidence="12">
    <location>
        <begin position="104"/>
        <end position="294"/>
    </location>
</feature>
<keyword evidence="5 9" id="KW-0997">Cell inner membrane</keyword>
<keyword evidence="8 9" id="KW-0472">Membrane</keyword>
<feature type="compositionally biased region" description="Polar residues" evidence="11">
    <location>
        <begin position="10"/>
        <end position="19"/>
    </location>
</feature>
<name>A0ABU1GVM8_9GAMM</name>
<dbReference type="Gene3D" id="2.40.30.170">
    <property type="match status" value="1"/>
</dbReference>
<dbReference type="PRINTS" id="PR01490">
    <property type="entry name" value="RTXTOXIND"/>
</dbReference>
<evidence type="ECO:0000259" key="13">
    <source>
        <dbReference type="Pfam" id="PF26002"/>
    </source>
</evidence>
<evidence type="ECO:0000256" key="11">
    <source>
        <dbReference type="SAM" id="MobiDB-lite"/>
    </source>
</evidence>
<sequence length="449" mass="49628">MSLDREDHTIPTSSSSAETLPTDGRRARLVGFLILALAFGGFGAWAGLANLSVAVVASGTVSVDSFKKTIQHLEGGIVSRILVDDGDRVDEGDPLIVLDDTQPRSQFDIEQTRFFIARAQEARLLAEQQQAERVDFPPPLTRLAGERPHFAQILEAQRHLFTSRRHSLASELGALEEQSQQYREQIAGLEQGVAITSRRSRSLSAEADDYRALFKEGLGNNQRVRELDREILALQAERANARAEIARLGSRISENRARIETRRQDYQSELGEQLRGAQADSADARQRMLALKDQLERTEVRSPVAGTVVGLALRTRGAVITPGQTLMSIVPDTDGFFIEARIPAGDIDNIYPGQPADIRFSAFNQHRAPVIDGRVAHVSADSFEDEATGARYYTARIQVSREGKTQMTESMTLLSGMPAEVMIKTGEKTLFEYLSQPVVDMLSRAVRQD</sequence>
<protein>
    <recommendedName>
        <fullName evidence="9">Membrane fusion protein (MFP) family protein</fullName>
    </recommendedName>
</protein>
<dbReference type="Proteomes" id="UP001269375">
    <property type="component" value="Unassembled WGS sequence"/>
</dbReference>
<evidence type="ECO:0000259" key="12">
    <source>
        <dbReference type="Pfam" id="PF25994"/>
    </source>
</evidence>
<evidence type="ECO:0000313" key="14">
    <source>
        <dbReference type="EMBL" id="MDR5895497.1"/>
    </source>
</evidence>
<dbReference type="Pfam" id="PF26002">
    <property type="entry name" value="Beta-barrel_AprE"/>
    <property type="match status" value="1"/>
</dbReference>
<dbReference type="SUPFAM" id="SSF111369">
    <property type="entry name" value="HlyD-like secretion proteins"/>
    <property type="match status" value="1"/>
</dbReference>
<feature type="domain" description="AprE-like beta-barrel" evidence="13">
    <location>
        <begin position="337"/>
        <end position="426"/>
    </location>
</feature>
<dbReference type="Pfam" id="PF25994">
    <property type="entry name" value="HH_AprE"/>
    <property type="match status" value="1"/>
</dbReference>
<organism evidence="14 15">
    <name type="scientific">Larsenimonas suaedae</name>
    <dbReference type="NCBI Taxonomy" id="1851019"/>
    <lineage>
        <taxon>Bacteria</taxon>
        <taxon>Pseudomonadati</taxon>
        <taxon>Pseudomonadota</taxon>
        <taxon>Gammaproteobacteria</taxon>
        <taxon>Oceanospirillales</taxon>
        <taxon>Halomonadaceae</taxon>
        <taxon>Larsenimonas</taxon>
    </lineage>
</organism>
<dbReference type="InterPro" id="IPR050739">
    <property type="entry name" value="MFP"/>
</dbReference>
<evidence type="ECO:0000256" key="5">
    <source>
        <dbReference type="ARBA" id="ARBA00022519"/>
    </source>
</evidence>
<dbReference type="RefSeq" id="WP_251591481.1">
    <property type="nucleotide sequence ID" value="NZ_JAMLJI010000001.1"/>
</dbReference>
<evidence type="ECO:0000256" key="7">
    <source>
        <dbReference type="ARBA" id="ARBA00022989"/>
    </source>
</evidence>
<evidence type="ECO:0000256" key="10">
    <source>
        <dbReference type="SAM" id="Coils"/>
    </source>
</evidence>
<comment type="subcellular location">
    <subcellularLocation>
        <location evidence="1 9">Cell inner membrane</location>
        <topology evidence="1 9">Single-pass membrane protein</topology>
    </subcellularLocation>
</comment>
<dbReference type="InterPro" id="IPR010129">
    <property type="entry name" value="T1SS_HlyD"/>
</dbReference>
<keyword evidence="3 9" id="KW-0813">Transport</keyword>
<feature type="coiled-coil region" evidence="10">
    <location>
        <begin position="224"/>
        <end position="301"/>
    </location>
</feature>
<evidence type="ECO:0000256" key="8">
    <source>
        <dbReference type="ARBA" id="ARBA00023136"/>
    </source>
</evidence>
<dbReference type="Gene3D" id="1.10.287.1490">
    <property type="match status" value="1"/>
</dbReference>
<keyword evidence="15" id="KW-1185">Reference proteome</keyword>
<feature type="transmembrane region" description="Helical" evidence="9">
    <location>
        <begin position="29"/>
        <end position="48"/>
    </location>
</feature>
<dbReference type="PANTHER" id="PTHR30386">
    <property type="entry name" value="MEMBRANE FUSION SUBUNIT OF EMRAB-TOLC MULTIDRUG EFFLUX PUMP"/>
    <property type="match status" value="1"/>
</dbReference>